<feature type="compositionally biased region" description="Polar residues" evidence="1">
    <location>
        <begin position="35"/>
        <end position="61"/>
    </location>
</feature>
<name>A0A9P8HWZ7_9PEZI</name>
<dbReference type="AlphaFoldDB" id="A0A9P8HWZ7"/>
<organism evidence="2 3">
    <name type="scientific">Glutinoglossum americanum</name>
    <dbReference type="NCBI Taxonomy" id="1670608"/>
    <lineage>
        <taxon>Eukaryota</taxon>
        <taxon>Fungi</taxon>
        <taxon>Dikarya</taxon>
        <taxon>Ascomycota</taxon>
        <taxon>Pezizomycotina</taxon>
        <taxon>Geoglossomycetes</taxon>
        <taxon>Geoglossales</taxon>
        <taxon>Geoglossaceae</taxon>
        <taxon>Glutinoglossum</taxon>
    </lineage>
</organism>
<proteinExistence type="predicted"/>
<sequence>MGPSAPQVTTLVVSWVGKLQALLMGNSFGNPGALHQSQDNSMESPTISNALSDGSTKTQETAPLVSEKASVSVKVLALERIPAPEASETINGGTQACEQAPIKKGCQPDIENKTKKPPPANEGAQSKPGTKTNEPASVNEGRQPKPMTSPTTKEGHTFKDTNCDDNATQVNGNAGPEEELSHMNNTYTSASAKGASVQLNGNVSHEVIDTIFGREQGSYSRKTG</sequence>
<evidence type="ECO:0000313" key="3">
    <source>
        <dbReference type="Proteomes" id="UP000698800"/>
    </source>
</evidence>
<protein>
    <submittedName>
        <fullName evidence="2">Uncharacterized protein</fullName>
    </submittedName>
</protein>
<gene>
    <name evidence="2" type="ORF">FGG08_005992</name>
</gene>
<evidence type="ECO:0000313" key="2">
    <source>
        <dbReference type="EMBL" id="KAH0537167.1"/>
    </source>
</evidence>
<dbReference type="Proteomes" id="UP000698800">
    <property type="component" value="Unassembled WGS sequence"/>
</dbReference>
<feature type="compositionally biased region" description="Basic and acidic residues" evidence="1">
    <location>
        <begin position="153"/>
        <end position="162"/>
    </location>
</feature>
<comment type="caution">
    <text evidence="2">The sequence shown here is derived from an EMBL/GenBank/DDBJ whole genome shotgun (WGS) entry which is preliminary data.</text>
</comment>
<evidence type="ECO:0000256" key="1">
    <source>
        <dbReference type="SAM" id="MobiDB-lite"/>
    </source>
</evidence>
<feature type="region of interest" description="Disordered" evidence="1">
    <location>
        <begin position="26"/>
        <end position="70"/>
    </location>
</feature>
<feature type="compositionally biased region" description="Polar residues" evidence="1">
    <location>
        <begin position="123"/>
        <end position="136"/>
    </location>
</feature>
<feature type="region of interest" description="Disordered" evidence="1">
    <location>
        <begin position="82"/>
        <end position="179"/>
    </location>
</feature>
<keyword evidence="3" id="KW-1185">Reference proteome</keyword>
<dbReference type="EMBL" id="JAGHQL010000158">
    <property type="protein sequence ID" value="KAH0537167.1"/>
    <property type="molecule type" value="Genomic_DNA"/>
</dbReference>
<feature type="compositionally biased region" description="Polar residues" evidence="1">
    <location>
        <begin position="88"/>
        <end position="97"/>
    </location>
</feature>
<reference evidence="2" key="1">
    <citation type="submission" date="2021-03" db="EMBL/GenBank/DDBJ databases">
        <title>Comparative genomics and phylogenomic investigation of the class Geoglossomycetes provide insights into ecological specialization and systematics.</title>
        <authorList>
            <person name="Melie T."/>
            <person name="Pirro S."/>
            <person name="Miller A.N."/>
            <person name="Quandt A."/>
        </authorList>
    </citation>
    <scope>NUCLEOTIDE SEQUENCE</scope>
    <source>
        <strain evidence="2">GBOQ0MN5Z8</strain>
    </source>
</reference>
<accession>A0A9P8HWZ7</accession>